<dbReference type="InterPro" id="IPR051919">
    <property type="entry name" value="W-dependent_AOR"/>
</dbReference>
<evidence type="ECO:0000256" key="2">
    <source>
        <dbReference type="ARBA" id="ARBA00011032"/>
    </source>
</evidence>
<gene>
    <name evidence="10" type="ORF">B7O98_02435</name>
</gene>
<dbReference type="GO" id="GO:0016625">
    <property type="term" value="F:oxidoreductase activity, acting on the aldehyde or oxo group of donors, iron-sulfur protein as acceptor"/>
    <property type="evidence" value="ECO:0007669"/>
    <property type="project" value="InterPro"/>
</dbReference>
<comment type="similarity">
    <text evidence="2">Belongs to the AOR/FOR family.</text>
</comment>
<comment type="cofactor">
    <cofactor evidence="8">
        <name>tungstopterin</name>
        <dbReference type="ChEBI" id="CHEBI:30402"/>
    </cofactor>
</comment>
<evidence type="ECO:0000256" key="1">
    <source>
        <dbReference type="ARBA" id="ARBA00001966"/>
    </source>
</evidence>
<evidence type="ECO:0000313" key="11">
    <source>
        <dbReference type="Proteomes" id="UP000244093"/>
    </source>
</evidence>
<dbReference type="GO" id="GO:0051539">
    <property type="term" value="F:4 iron, 4 sulfur cluster binding"/>
    <property type="evidence" value="ECO:0007669"/>
    <property type="project" value="UniProtKB-KW"/>
</dbReference>
<comment type="caution">
    <text evidence="10">The sequence shown here is derived from an EMBL/GenBank/DDBJ whole genome shotgun (WGS) entry which is preliminary data.</text>
</comment>
<keyword evidence="4" id="KW-0479">Metal-binding</keyword>
<protein>
    <submittedName>
        <fullName evidence="10">Aldehyde ferredoxin oxidoreductase</fullName>
    </submittedName>
</protein>
<dbReference type="PANTHER" id="PTHR30038:SF5">
    <property type="entry name" value="ALDEHYDE FERREDOXIN OXIDOREDUCTASE"/>
    <property type="match status" value="1"/>
</dbReference>
<evidence type="ECO:0000259" key="9">
    <source>
        <dbReference type="SMART" id="SM00790"/>
    </source>
</evidence>
<dbReference type="InterPro" id="IPR036021">
    <property type="entry name" value="Tungsten_al_ferr_oxy-like_C"/>
</dbReference>
<evidence type="ECO:0000256" key="8">
    <source>
        <dbReference type="ARBA" id="ARBA00049934"/>
    </source>
</evidence>
<evidence type="ECO:0000313" key="10">
    <source>
        <dbReference type="EMBL" id="PUA33705.1"/>
    </source>
</evidence>
<dbReference type="InterPro" id="IPR001203">
    <property type="entry name" value="OxRdtase_Ald_Fedxn_C"/>
</dbReference>
<keyword evidence="6" id="KW-0408">Iron</keyword>
<keyword evidence="7" id="KW-0411">Iron-sulfur</keyword>
<dbReference type="SMART" id="SM00790">
    <property type="entry name" value="AFOR_N"/>
    <property type="match status" value="1"/>
</dbReference>
<dbReference type="Pfam" id="PF01314">
    <property type="entry name" value="AFOR_C"/>
    <property type="match status" value="1"/>
</dbReference>
<dbReference type="Gene3D" id="3.60.9.10">
    <property type="entry name" value="Aldehyde ferredoxin oxidoreductase, N-terminal domain"/>
    <property type="match status" value="1"/>
</dbReference>
<dbReference type="Gene3D" id="1.10.569.10">
    <property type="entry name" value="Aldehyde Ferredoxin Oxidoreductase Protein, subunit A, domain 2"/>
    <property type="match status" value="1"/>
</dbReference>
<evidence type="ECO:0000256" key="7">
    <source>
        <dbReference type="ARBA" id="ARBA00023014"/>
    </source>
</evidence>
<dbReference type="Gene3D" id="1.10.599.10">
    <property type="entry name" value="Aldehyde Ferredoxin Oxidoreductase Protein, subunit A, domain 3"/>
    <property type="match status" value="1"/>
</dbReference>
<dbReference type="InterPro" id="IPR013985">
    <property type="entry name" value="Ald_Fedxn_OxRdtase_dom3"/>
</dbReference>
<reference evidence="10 11" key="1">
    <citation type="journal article" date="2018" name="Syst. Appl. Microbiol.">
        <title>A new symbiotic nanoarchaeote (Candidatus Nanoclepta minutus) and its host (Zestosphaera tikiterensis gen. nov., sp. nov.) from a New Zealand hot spring.</title>
        <authorList>
            <person name="St John E."/>
            <person name="Liu Y."/>
            <person name="Podar M."/>
            <person name="Stott M.B."/>
            <person name="Meneghin J."/>
            <person name="Chen Z."/>
            <person name="Lagutin K."/>
            <person name="Mitchell K."/>
            <person name="Reysenbach A.L."/>
        </authorList>
    </citation>
    <scope>NUCLEOTIDE SEQUENCE [LARGE SCALE GENOMIC DNA]</scope>
    <source>
        <strain evidence="10">NZ3</strain>
    </source>
</reference>
<name>A0A2R7Y854_9CREN</name>
<dbReference type="Proteomes" id="UP000244093">
    <property type="component" value="Unassembled WGS sequence"/>
</dbReference>
<dbReference type="GO" id="GO:0009055">
    <property type="term" value="F:electron transfer activity"/>
    <property type="evidence" value="ECO:0007669"/>
    <property type="project" value="InterPro"/>
</dbReference>
<comment type="cofactor">
    <cofactor evidence="1">
        <name>[4Fe-4S] cluster</name>
        <dbReference type="ChEBI" id="CHEBI:49883"/>
    </cofactor>
</comment>
<dbReference type="SUPFAM" id="SSF48310">
    <property type="entry name" value="Aldehyde ferredoxin oxidoreductase, C-terminal domains"/>
    <property type="match status" value="1"/>
</dbReference>
<dbReference type="GO" id="GO:0046872">
    <property type="term" value="F:metal ion binding"/>
    <property type="evidence" value="ECO:0007669"/>
    <property type="project" value="UniProtKB-KW"/>
</dbReference>
<dbReference type="SUPFAM" id="SSF56228">
    <property type="entry name" value="Aldehyde ferredoxin oxidoreductase, N-terminal domain"/>
    <property type="match status" value="1"/>
</dbReference>
<organism evidence="10 11">
    <name type="scientific">Zestosphaera tikiterensis</name>
    <dbReference type="NCBI Taxonomy" id="1973259"/>
    <lineage>
        <taxon>Archaea</taxon>
        <taxon>Thermoproteota</taxon>
        <taxon>Thermoprotei</taxon>
        <taxon>Desulfurococcales</taxon>
        <taxon>Desulfurococcaceae</taxon>
        <taxon>Zestosphaera</taxon>
    </lineage>
</organism>
<accession>A0A2R7Y854</accession>
<evidence type="ECO:0000256" key="5">
    <source>
        <dbReference type="ARBA" id="ARBA00023002"/>
    </source>
</evidence>
<sequence length="602" mass="66712">MVDLTRKSYYSVDIPSDTLRAFIGGRGLAAKLLWDLNQPGVNPLSPENHLIFAVGPLTGYPVPSSGKMLIASKSPLTGGYGDGNIGTRAAVEMRKTGYDAIVVKGASDKPTVLFITCKSVEFHDAEDLWGKGTRETEKKLKERFGSDVSVLSIGPAGENKVLYATVISEHGRSGGRPGMGAVMGSKKLKAVVFKGCEMPEPSNKRELLKAATEAYNFLKSAPAYEFWVRQGTMGTIVWSQKNSALPTYNFREAVFDDYEGISGDIMEKMKVASGACPMCNMPCRNYVEYSINGTKDVAEPDYENVAMLGSNIGIGNLAEVSHLNNVIDDYGMDTISTGNVLGYVMELSEKKLIKDYTLEWGDFRKALEAVKMIALREGFGNLMADGVMRLSRYVGGEAQDFAMHVKGLEISAYDCHAAPGMALAYGTSSIGAHHKDAWFISLEINMGRDLYNEEKPRRLVLMQNIRGGLFESFVSCRLPWVELGLDIQNYVRFIRAATGVDFTWDELMTVAQRIYSLVRAFWVREFKAEGKSWGRYMDIPPARWFKEPLTKGPLSGAKVDFNGYNFMLDKYYELRGWNSEGIPKKETLEKLGLDYVASTLYG</sequence>
<evidence type="ECO:0000256" key="6">
    <source>
        <dbReference type="ARBA" id="ARBA00023004"/>
    </source>
</evidence>
<dbReference type="EMBL" id="NBVN01000002">
    <property type="protein sequence ID" value="PUA33705.1"/>
    <property type="molecule type" value="Genomic_DNA"/>
</dbReference>
<keyword evidence="5" id="KW-0560">Oxidoreductase</keyword>
<feature type="domain" description="Aldehyde ferredoxin oxidoreductase N-terminal" evidence="9">
    <location>
        <begin position="2"/>
        <end position="197"/>
    </location>
</feature>
<proteinExistence type="inferred from homology"/>
<evidence type="ECO:0000256" key="4">
    <source>
        <dbReference type="ARBA" id="ARBA00022723"/>
    </source>
</evidence>
<dbReference type="PANTHER" id="PTHR30038">
    <property type="entry name" value="ALDEHYDE FERREDOXIN OXIDOREDUCTASE"/>
    <property type="match status" value="1"/>
</dbReference>
<keyword evidence="3" id="KW-0004">4Fe-4S</keyword>
<evidence type="ECO:0000256" key="3">
    <source>
        <dbReference type="ARBA" id="ARBA00022485"/>
    </source>
</evidence>
<dbReference type="InterPro" id="IPR013983">
    <property type="entry name" value="Ald_Fedxn_OxRdtase_N"/>
</dbReference>
<dbReference type="InterPro" id="IPR036503">
    <property type="entry name" value="Ald_Fedxn_OxRdtase_N_sf"/>
</dbReference>
<dbReference type="Pfam" id="PF02730">
    <property type="entry name" value="AFOR_N"/>
    <property type="match status" value="1"/>
</dbReference>
<dbReference type="AlphaFoldDB" id="A0A2R7Y854"/>
<dbReference type="InterPro" id="IPR013984">
    <property type="entry name" value="Ald_Fedxn_OxRdtase_dom2"/>
</dbReference>